<evidence type="ECO:0000313" key="3">
    <source>
        <dbReference type="EMBL" id="MEB5477281.1"/>
    </source>
</evidence>
<organism evidence="3 4">
    <name type="scientific">Acinetobacter pollinis</name>
    <dbReference type="NCBI Taxonomy" id="2605270"/>
    <lineage>
        <taxon>Bacteria</taxon>
        <taxon>Pseudomonadati</taxon>
        <taxon>Pseudomonadota</taxon>
        <taxon>Gammaproteobacteria</taxon>
        <taxon>Moraxellales</taxon>
        <taxon>Moraxellaceae</taxon>
        <taxon>Acinetobacter</taxon>
    </lineage>
</organism>
<dbReference type="Proteomes" id="UP001339883">
    <property type="component" value="Unassembled WGS sequence"/>
</dbReference>
<dbReference type="EMBL" id="VTDN01000007">
    <property type="protein sequence ID" value="MEB5477281.1"/>
    <property type="molecule type" value="Genomic_DNA"/>
</dbReference>
<gene>
    <name evidence="3" type="ORF">I2F25_09540</name>
</gene>
<evidence type="ECO:0000256" key="2">
    <source>
        <dbReference type="SAM" id="Phobius"/>
    </source>
</evidence>
<evidence type="ECO:0000313" key="4">
    <source>
        <dbReference type="Proteomes" id="UP001339883"/>
    </source>
</evidence>
<feature type="transmembrane region" description="Helical" evidence="2">
    <location>
        <begin position="288"/>
        <end position="310"/>
    </location>
</feature>
<evidence type="ECO:0000256" key="1">
    <source>
        <dbReference type="SAM" id="Coils"/>
    </source>
</evidence>
<reference evidence="3 4" key="1">
    <citation type="submission" date="2019-08" db="EMBL/GenBank/DDBJ databases">
        <title>Five species of Acinetobacter isolated from floral nectar and animal pollinators.</title>
        <authorList>
            <person name="Hendry T.A."/>
        </authorList>
    </citation>
    <scope>NUCLEOTIDE SEQUENCE [LARGE SCALE GENOMIC DNA]</scope>
    <source>
        <strain evidence="3 4">MD18.27</strain>
    </source>
</reference>
<feature type="transmembrane region" description="Helical" evidence="2">
    <location>
        <begin position="322"/>
        <end position="341"/>
    </location>
</feature>
<accession>A0ABU6DTV1</accession>
<feature type="coiled-coil region" evidence="1">
    <location>
        <begin position="187"/>
        <end position="217"/>
    </location>
</feature>
<keyword evidence="2" id="KW-0812">Transmembrane</keyword>
<proteinExistence type="predicted"/>
<name>A0ABU6DTV1_9GAMM</name>
<protein>
    <submittedName>
        <fullName evidence="3">Uncharacterized protein</fullName>
    </submittedName>
</protein>
<keyword evidence="1" id="KW-0175">Coiled coil</keyword>
<sequence length="440" mass="51489">MSEYEIQYLIDQVIQFNSVANEIYYNCYNFCMNYDRRISEFISKSDKNNLDIKEYEVENGYTYYILSDFFDFLESFKTDLSIFNSNYINLLKYLAQEKRDNTTGFIDNVNEIIIIYKRSINSFNLVNSTIISLLENKDFKDINYIRNIDVQFKSIVSNIRSISMAYNKDLGNILTLFLPINHRVLTLDESHEITKRLNNEKHEIEKNKKNNDKVKSNINIELKRIEDEKKIISHKKTKIGLDLIQSEAMLDEVNKLIENTKVLNNQIKGKFTESVYANASKNYLRNAMWMNVFFVVIIVGGGGFGLWLTIQFPVDSEHIINPILQKLFYASAIIVLATFFLRRSVYYSQLGFKAQQISLELEALPFFMKNVENNKQQEIYTNLAEKYFGKELDQTQNYKVADIMQDQMKATIDIAKVTTEMVKSLKDVKSDQDSKKDDSK</sequence>
<comment type="caution">
    <text evidence="3">The sequence shown here is derived from an EMBL/GenBank/DDBJ whole genome shotgun (WGS) entry which is preliminary data.</text>
</comment>
<keyword evidence="2" id="KW-0472">Membrane</keyword>
<keyword evidence="4" id="KW-1185">Reference proteome</keyword>
<keyword evidence="2" id="KW-1133">Transmembrane helix</keyword>
<dbReference type="RefSeq" id="WP_325775659.1">
    <property type="nucleotide sequence ID" value="NZ_VTDN01000007.1"/>
</dbReference>